<gene>
    <name evidence="3" type="ORF">MICPUCDRAFT_58089</name>
</gene>
<protein>
    <submittedName>
        <fullName evidence="3">DnaJ domain protein</fullName>
    </submittedName>
</protein>
<dbReference type="Proteomes" id="UP000001876">
    <property type="component" value="Unassembled WGS sequence"/>
</dbReference>
<dbReference type="InterPro" id="IPR001623">
    <property type="entry name" value="DnaJ_domain"/>
</dbReference>
<feature type="region of interest" description="Disordered" evidence="1">
    <location>
        <begin position="1"/>
        <end position="84"/>
    </location>
</feature>
<dbReference type="SUPFAM" id="SSF46565">
    <property type="entry name" value="Chaperone J-domain"/>
    <property type="match status" value="1"/>
</dbReference>
<dbReference type="CDD" id="cd06257">
    <property type="entry name" value="DnaJ"/>
    <property type="match status" value="1"/>
</dbReference>
<dbReference type="GeneID" id="9684311"/>
<evidence type="ECO:0000259" key="2">
    <source>
        <dbReference type="PROSITE" id="PS50076"/>
    </source>
</evidence>
<keyword evidence="4" id="KW-1185">Reference proteome</keyword>
<feature type="compositionally biased region" description="Basic residues" evidence="1">
    <location>
        <begin position="23"/>
        <end position="33"/>
    </location>
</feature>
<dbReference type="PANTHER" id="PTHR44579">
    <property type="entry name" value="OS01G0730500 PROTEIN"/>
    <property type="match status" value="1"/>
</dbReference>
<dbReference type="PROSITE" id="PS50076">
    <property type="entry name" value="DNAJ_2"/>
    <property type="match status" value="1"/>
</dbReference>
<feature type="compositionally biased region" description="Low complexity" evidence="1">
    <location>
        <begin position="34"/>
        <end position="44"/>
    </location>
</feature>
<dbReference type="KEGG" id="mpp:MICPUCDRAFT_58089"/>
<dbReference type="InterPro" id="IPR036869">
    <property type="entry name" value="J_dom_sf"/>
</dbReference>
<dbReference type="Gene3D" id="1.10.287.110">
    <property type="entry name" value="DnaJ domain"/>
    <property type="match status" value="1"/>
</dbReference>
<dbReference type="STRING" id="564608.C1MTI9"/>
<dbReference type="eggNOG" id="ENOG502SACX">
    <property type="taxonomic scope" value="Eukaryota"/>
</dbReference>
<organism evidence="4">
    <name type="scientific">Micromonas pusilla (strain CCMP1545)</name>
    <name type="common">Picoplanktonic green alga</name>
    <dbReference type="NCBI Taxonomy" id="564608"/>
    <lineage>
        <taxon>Eukaryota</taxon>
        <taxon>Viridiplantae</taxon>
        <taxon>Chlorophyta</taxon>
        <taxon>Mamiellophyceae</taxon>
        <taxon>Mamiellales</taxon>
        <taxon>Mamiellaceae</taxon>
        <taxon>Micromonas</taxon>
    </lineage>
</organism>
<accession>C1MTI9</accession>
<dbReference type="RefSeq" id="XP_003058497.1">
    <property type="nucleotide sequence ID" value="XM_003058451.1"/>
</dbReference>
<feature type="compositionally biased region" description="Low complexity" evidence="1">
    <location>
        <begin position="7"/>
        <end position="22"/>
    </location>
</feature>
<dbReference type="SMART" id="SM00271">
    <property type="entry name" value="DnaJ"/>
    <property type="match status" value="1"/>
</dbReference>
<dbReference type="EMBL" id="GG663739">
    <property type="protein sequence ID" value="EEH56952.1"/>
    <property type="molecule type" value="Genomic_DNA"/>
</dbReference>
<evidence type="ECO:0000313" key="3">
    <source>
        <dbReference type="EMBL" id="EEH56952.1"/>
    </source>
</evidence>
<feature type="compositionally biased region" description="Acidic residues" evidence="1">
    <location>
        <begin position="45"/>
        <end position="56"/>
    </location>
</feature>
<dbReference type="OMA" id="STEHVDW"/>
<proteinExistence type="predicted"/>
<feature type="domain" description="J" evidence="2">
    <location>
        <begin position="62"/>
        <end position="141"/>
    </location>
</feature>
<reference evidence="3 4" key="1">
    <citation type="journal article" date="2009" name="Science">
        <title>Green evolution and dynamic adaptations revealed by genomes of the marine picoeukaryotes Micromonas.</title>
        <authorList>
            <person name="Worden A.Z."/>
            <person name="Lee J.H."/>
            <person name="Mock T."/>
            <person name="Rouze P."/>
            <person name="Simmons M.P."/>
            <person name="Aerts A.L."/>
            <person name="Allen A.E."/>
            <person name="Cuvelier M.L."/>
            <person name="Derelle E."/>
            <person name="Everett M.V."/>
            <person name="Foulon E."/>
            <person name="Grimwood J."/>
            <person name="Gundlach H."/>
            <person name="Henrissat B."/>
            <person name="Napoli C."/>
            <person name="McDonald S.M."/>
            <person name="Parker M.S."/>
            <person name="Rombauts S."/>
            <person name="Salamov A."/>
            <person name="Von Dassow P."/>
            <person name="Badger J.H."/>
            <person name="Coutinho P.M."/>
            <person name="Demir E."/>
            <person name="Dubchak I."/>
            <person name="Gentemann C."/>
            <person name="Eikrem W."/>
            <person name="Gready J.E."/>
            <person name="John U."/>
            <person name="Lanier W."/>
            <person name="Lindquist E.A."/>
            <person name="Lucas S."/>
            <person name="Mayer K.F."/>
            <person name="Moreau H."/>
            <person name="Not F."/>
            <person name="Otillar R."/>
            <person name="Panaud O."/>
            <person name="Pangilinan J."/>
            <person name="Paulsen I."/>
            <person name="Piegu B."/>
            <person name="Poliakov A."/>
            <person name="Robbens S."/>
            <person name="Schmutz J."/>
            <person name="Toulza E."/>
            <person name="Wyss T."/>
            <person name="Zelensky A."/>
            <person name="Zhou K."/>
            <person name="Armbrust E.V."/>
            <person name="Bhattacharya D."/>
            <person name="Goodenough U.W."/>
            <person name="Van de Peer Y."/>
            <person name="Grigoriev I.V."/>
        </authorList>
    </citation>
    <scope>NUCLEOTIDE SEQUENCE [LARGE SCALE GENOMIC DNA]</scope>
    <source>
        <strain evidence="3 4">CCMP1545</strain>
    </source>
</reference>
<dbReference type="PANTHER" id="PTHR44579:SF4">
    <property type="entry name" value="J DOMAIN-CONTAINING PROTEIN"/>
    <property type="match status" value="1"/>
</dbReference>
<feature type="region of interest" description="Disordered" evidence="1">
    <location>
        <begin position="280"/>
        <end position="301"/>
    </location>
</feature>
<feature type="compositionally biased region" description="Basic and acidic residues" evidence="1">
    <location>
        <begin position="292"/>
        <end position="301"/>
    </location>
</feature>
<dbReference type="AlphaFoldDB" id="C1MTI9"/>
<evidence type="ECO:0000313" key="4">
    <source>
        <dbReference type="Proteomes" id="UP000001876"/>
    </source>
</evidence>
<evidence type="ECO:0000256" key="1">
    <source>
        <dbReference type="SAM" id="MobiDB-lite"/>
    </source>
</evidence>
<sequence>MRARAFAAPSGRPLRAPSPSSRCPRRAARRARPPRATSARASNAADDDDDDDDDDLLRDGLSPWDVLGVSETARASRGPDGPSVAEAKAAYRARMKVYHPDVYRGDGDGEAIARKIVAAYVAVVDDAAADVRGRDGVDERFPWADDDADPFESPEGPATTPFVNPFACRGVTRCPEYCRCVATHAAGFERDPKTGAARFKPSAASYGALSATPGREGDAYAMHLAVGRCPEMAIHWTTPRQATRLTEVAERLDGGGVGDEWRFVAEELYGLIAKANYENGRASAPASKRTPRRSDEWVDWY</sequence>
<name>C1MTI9_MICPC</name>
<dbReference type="OrthoDB" id="10250354at2759"/>